<dbReference type="PROSITE" id="PS50853">
    <property type="entry name" value="FN3"/>
    <property type="match status" value="1"/>
</dbReference>
<organism evidence="3 4">
    <name type="scientific">Halobacteriovorax vibrionivorans</name>
    <dbReference type="NCBI Taxonomy" id="2152716"/>
    <lineage>
        <taxon>Bacteria</taxon>
        <taxon>Pseudomonadati</taxon>
        <taxon>Bdellovibrionota</taxon>
        <taxon>Bacteriovoracia</taxon>
        <taxon>Bacteriovoracales</taxon>
        <taxon>Halobacteriovoraceae</taxon>
        <taxon>Halobacteriovorax</taxon>
    </lineage>
</organism>
<name>A0ABY0IBK8_9BACT</name>
<dbReference type="EMBL" id="QDKL01000004">
    <property type="protein sequence ID" value="RZF20369.1"/>
    <property type="molecule type" value="Genomic_DNA"/>
</dbReference>
<accession>A0ABY0IBK8</accession>
<dbReference type="InterPro" id="IPR003961">
    <property type="entry name" value="FN3_dom"/>
</dbReference>
<dbReference type="PROSITE" id="PS51257">
    <property type="entry name" value="PROKAR_LIPOPROTEIN"/>
    <property type="match status" value="1"/>
</dbReference>
<feature type="chain" id="PRO_5046445638" description="Fibronectin type-III domain-containing protein" evidence="1">
    <location>
        <begin position="21"/>
        <end position="501"/>
    </location>
</feature>
<dbReference type="InterPro" id="IPR013783">
    <property type="entry name" value="Ig-like_fold"/>
</dbReference>
<proteinExistence type="predicted"/>
<dbReference type="Gene3D" id="2.60.120.200">
    <property type="match status" value="1"/>
</dbReference>
<sequence>MFKYAILPIFILFFTSCSGGVDGASGISVTPVTQEAPTGAAIVSTVITGGLPQDAPQVTWTNPASFSHIEYAIGTTAGGAELVPWKNIATAASHTEVSLTGLTECTPYYPSVKAVGTTAVESATVTTPSFYWDNTAPTSLGVPDVSADDATVSSSTTTTWSAAVDNCQIDHYEIAIGTNPGLTNVQGWIDIGNVTSYKLRDGVDGASFTLTEGSNYYITLTAYDGAGFSISQDSVAFQVFNPATSLPNMVVRLDANDLSSMLDNTGKNAANGAFNGFVQDWLDTSGSANVHDFYTGNASPSFDNLDNHVVFNGSTQNLSVANHADLNTATTNQRNITASFETSADTNTFQVIYEEGGSSRGMNIYISGNNLYCGFWNLTDDGDGIQPFTFVSAPISTNTIYHVTWVFDYTNYTGPAGPDGDLTCYVNGSSIGSTTSTSLLYAHSGTISLGSYSGDTYDHNGTLSGDGGYLNADIMELMLFNDPPDATTVNTIHTYLEDKWN</sequence>
<evidence type="ECO:0000313" key="3">
    <source>
        <dbReference type="EMBL" id="RZF20369.1"/>
    </source>
</evidence>
<evidence type="ECO:0000259" key="2">
    <source>
        <dbReference type="PROSITE" id="PS50853"/>
    </source>
</evidence>
<feature type="domain" description="Fibronectin type-III" evidence="2">
    <location>
        <begin position="136"/>
        <end position="243"/>
    </location>
</feature>
<evidence type="ECO:0000256" key="1">
    <source>
        <dbReference type="SAM" id="SignalP"/>
    </source>
</evidence>
<dbReference type="SMART" id="SM00060">
    <property type="entry name" value="FN3"/>
    <property type="match status" value="2"/>
</dbReference>
<keyword evidence="4" id="KW-1185">Reference proteome</keyword>
<dbReference type="InterPro" id="IPR036116">
    <property type="entry name" value="FN3_sf"/>
</dbReference>
<gene>
    <name evidence="3" type="ORF">DAY19_14495</name>
</gene>
<dbReference type="InterPro" id="IPR013320">
    <property type="entry name" value="ConA-like_dom_sf"/>
</dbReference>
<reference evidence="4" key="1">
    <citation type="journal article" date="2019" name="Int. J. Syst. Evol. Microbiol.">
        <title>Halobacteriovorax valvorus sp. nov., a novel prokaryotic predator isolated from coastal seawater of China.</title>
        <authorList>
            <person name="Chen M.-X."/>
        </authorList>
    </citation>
    <scope>NUCLEOTIDE SEQUENCE [LARGE SCALE GENOMIC DNA]</scope>
    <source>
        <strain evidence="4">BL9</strain>
    </source>
</reference>
<dbReference type="Gene3D" id="2.60.40.10">
    <property type="entry name" value="Immunoglobulins"/>
    <property type="match status" value="2"/>
</dbReference>
<dbReference type="Proteomes" id="UP000443582">
    <property type="component" value="Unassembled WGS sequence"/>
</dbReference>
<protein>
    <recommendedName>
        <fullName evidence="2">Fibronectin type-III domain-containing protein</fullName>
    </recommendedName>
</protein>
<evidence type="ECO:0000313" key="4">
    <source>
        <dbReference type="Proteomes" id="UP000443582"/>
    </source>
</evidence>
<dbReference type="SUPFAM" id="SSF49899">
    <property type="entry name" value="Concanavalin A-like lectins/glucanases"/>
    <property type="match status" value="1"/>
</dbReference>
<comment type="caution">
    <text evidence="3">The sequence shown here is derived from an EMBL/GenBank/DDBJ whole genome shotgun (WGS) entry which is preliminary data.</text>
</comment>
<dbReference type="SUPFAM" id="SSF49265">
    <property type="entry name" value="Fibronectin type III"/>
    <property type="match status" value="1"/>
</dbReference>
<keyword evidence="1" id="KW-0732">Signal</keyword>
<dbReference type="RefSeq" id="WP_133296990.1">
    <property type="nucleotide sequence ID" value="NZ_QDKL01000004.1"/>
</dbReference>
<feature type="signal peptide" evidence="1">
    <location>
        <begin position="1"/>
        <end position="20"/>
    </location>
</feature>